<keyword evidence="2" id="KW-1003">Cell membrane</keyword>
<feature type="transmembrane region" description="Helical" evidence="6">
    <location>
        <begin position="494"/>
        <end position="512"/>
    </location>
</feature>
<dbReference type="GO" id="GO:0005886">
    <property type="term" value="C:plasma membrane"/>
    <property type="evidence" value="ECO:0007669"/>
    <property type="project" value="UniProtKB-SubCell"/>
</dbReference>
<evidence type="ECO:0000313" key="9">
    <source>
        <dbReference type="Proteomes" id="UP000188184"/>
    </source>
</evidence>
<comment type="subcellular location">
    <subcellularLocation>
        <location evidence="1">Cell membrane</location>
        <topology evidence="1">Multi-pass membrane protein</topology>
    </subcellularLocation>
</comment>
<organism evidence="8 9">
    <name type="scientific">Planococcus lenghuensis</name>
    <dbReference type="NCBI Taxonomy" id="2213202"/>
    <lineage>
        <taxon>Bacteria</taxon>
        <taxon>Bacillati</taxon>
        <taxon>Bacillota</taxon>
        <taxon>Bacilli</taxon>
        <taxon>Bacillales</taxon>
        <taxon>Caryophanaceae</taxon>
        <taxon>Planococcus</taxon>
    </lineage>
</organism>
<keyword evidence="5 6" id="KW-0472">Membrane</keyword>
<feature type="transmembrane region" description="Helical" evidence="6">
    <location>
        <begin position="263"/>
        <end position="283"/>
    </location>
</feature>
<proteinExistence type="predicted"/>
<keyword evidence="9" id="KW-1185">Reference proteome</keyword>
<feature type="transmembrane region" description="Helical" evidence="6">
    <location>
        <begin position="108"/>
        <end position="125"/>
    </location>
</feature>
<keyword evidence="4 6" id="KW-1133">Transmembrane helix</keyword>
<dbReference type="RefSeq" id="WP_077588576.1">
    <property type="nucleotide sequence ID" value="NZ_CP019640.1"/>
</dbReference>
<accession>A0A1Q2KWV2</accession>
<keyword evidence="3 6" id="KW-0812">Transmembrane</keyword>
<dbReference type="OrthoDB" id="9762978at2"/>
<sequence>MENTIFSILPPILAIAMVLLTRRVLLSLGVGILAAALILGSFAPGASAEALWSSFAVTFWDGGFNAYNVYIILFLLLLGIITAFVSLSGGSRTFADWAAARVKSRRGAKLLTVFLGILIFIDDYFNALAVGQVSRPITDRYKISRAKLAYYIDSTAAPVCVVSPVSSWGAVIIGMVGTILAGQTLLDYTALEAFLWMAPMNFYVIAALAIVFFTAFSDTDLGEMKKHEERALTSGELYDPAKPIPGELKEEFPEHGHGKVRDLVLPIVLLIAGTVAAMLWTGYQNGGQVLDVWVMFENTDVPASLLAGGLAGALTAIGLYALQIGRNSEAKPVWIGKGIWAGIKSMWTAVAILILAWSLVYLISGLQTGEYLANIVTASNLPVGLLPVILFLLAGGMAFATGTSWGSFGILLPVAGTIMIEAQVPELLLPALSAVLAGAVFGDHCSPISDTTILSSTGAGSNHIDHVVTQLPYALTAAGIAAVGYLLIGLTGSLTLALGTVVILLAGLFFFWSKRDNHVTLKSQLS</sequence>
<protein>
    <submittedName>
        <fullName evidence="8">Sodium:proton antiporter</fullName>
    </submittedName>
</protein>
<dbReference type="AlphaFoldDB" id="A0A1Q2KWV2"/>
<gene>
    <name evidence="8" type="ORF">B0X71_06005</name>
</gene>
<evidence type="ECO:0000256" key="4">
    <source>
        <dbReference type="ARBA" id="ARBA00022989"/>
    </source>
</evidence>
<evidence type="ECO:0000313" key="8">
    <source>
        <dbReference type="EMBL" id="AQQ52695.1"/>
    </source>
</evidence>
<evidence type="ECO:0000256" key="3">
    <source>
        <dbReference type="ARBA" id="ARBA00022692"/>
    </source>
</evidence>
<feature type="transmembrane region" description="Helical" evidence="6">
    <location>
        <begin position="343"/>
        <end position="364"/>
    </location>
</feature>
<dbReference type="KEGG" id="pmar:B0X71_06005"/>
<evidence type="ECO:0000256" key="2">
    <source>
        <dbReference type="ARBA" id="ARBA00022475"/>
    </source>
</evidence>
<evidence type="ECO:0000256" key="6">
    <source>
        <dbReference type="SAM" id="Phobius"/>
    </source>
</evidence>
<feature type="transmembrane region" description="Helical" evidence="6">
    <location>
        <begin position="303"/>
        <end position="322"/>
    </location>
</feature>
<dbReference type="PANTHER" id="PTHR43478">
    <property type="entry name" value="NA+/H+ ANTIPORTER-RELATED"/>
    <property type="match status" value="1"/>
</dbReference>
<dbReference type="Proteomes" id="UP000188184">
    <property type="component" value="Chromosome"/>
</dbReference>
<feature type="domain" description="Na+/H+ antiporter NhaC-like C-terminal" evidence="7">
    <location>
        <begin position="159"/>
        <end position="489"/>
    </location>
</feature>
<feature type="transmembrane region" description="Helical" evidence="6">
    <location>
        <begin position="64"/>
        <end position="87"/>
    </location>
</feature>
<dbReference type="PANTHER" id="PTHR43478:SF1">
    <property type="entry name" value="NA+_H+ ANTIPORTER NHAC-LIKE C-TERMINAL DOMAIN-CONTAINING PROTEIN"/>
    <property type="match status" value="1"/>
</dbReference>
<dbReference type="PROSITE" id="PS51318">
    <property type="entry name" value="TAT"/>
    <property type="match status" value="1"/>
</dbReference>
<dbReference type="InterPro" id="IPR006311">
    <property type="entry name" value="TAT_signal"/>
</dbReference>
<dbReference type="EMBL" id="CP019640">
    <property type="protein sequence ID" value="AQQ52695.1"/>
    <property type="molecule type" value="Genomic_DNA"/>
</dbReference>
<feature type="transmembrane region" description="Helical" evidence="6">
    <location>
        <begin position="384"/>
        <end position="412"/>
    </location>
</feature>
<reference evidence="8 9" key="1">
    <citation type="submission" date="2017-02" db="EMBL/GenBank/DDBJ databases">
        <title>The complete genomic sequence of a novel cold adapted crude oil-degrading bacterium Planococcus qaidamina Y42.</title>
        <authorList>
            <person name="Yang R."/>
        </authorList>
    </citation>
    <scope>NUCLEOTIDE SEQUENCE [LARGE SCALE GENOMIC DNA]</scope>
    <source>
        <strain evidence="8 9">Y42</strain>
    </source>
</reference>
<dbReference type="InterPro" id="IPR018461">
    <property type="entry name" value="Na/H_Antiport_NhaC-like_C"/>
</dbReference>
<evidence type="ECO:0000259" key="7">
    <source>
        <dbReference type="Pfam" id="PF03553"/>
    </source>
</evidence>
<evidence type="ECO:0000256" key="5">
    <source>
        <dbReference type="ARBA" id="ARBA00023136"/>
    </source>
</evidence>
<evidence type="ECO:0000256" key="1">
    <source>
        <dbReference type="ARBA" id="ARBA00004651"/>
    </source>
</evidence>
<feature type="transmembrane region" description="Helical" evidence="6">
    <location>
        <begin position="471"/>
        <end position="488"/>
    </location>
</feature>
<name>A0A1Q2KWV2_9BACL</name>
<dbReference type="Pfam" id="PF03553">
    <property type="entry name" value="Na_H_antiporter"/>
    <property type="match status" value="1"/>
</dbReference>
<feature type="transmembrane region" description="Helical" evidence="6">
    <location>
        <begin position="193"/>
        <end position="216"/>
    </location>
</feature>